<gene>
    <name evidence="4" type="ORF">DK847_15975</name>
</gene>
<dbReference type="GO" id="GO:0003700">
    <property type="term" value="F:DNA-binding transcription factor activity"/>
    <property type="evidence" value="ECO:0007669"/>
    <property type="project" value="TreeGrafter"/>
</dbReference>
<protein>
    <submittedName>
        <fullName evidence="4">TetR family transcriptional regulator</fullName>
    </submittedName>
</protein>
<sequence length="209" mass="23492">MGETTAIPRKTRIQAQNEELILKAALEVFSAYGFRGATVDQIATNCGLSKPNLLYYFRRKEDIYVAVLEHTLHDWLEPLRSLDPAGEPIEEITRYIRTKIRLSRDNPKASRLFANEILHGATAIGTYLKGPLKDLVDEKAAIIRGWIAEGRLNAVDPHHLIFAIWATTQHYADFEPQVQAVVGGGPEVMTKAEETLTRLFVEGLKPRSQ</sequence>
<dbReference type="GO" id="GO:0045892">
    <property type="term" value="P:negative regulation of DNA-templated transcription"/>
    <property type="evidence" value="ECO:0007669"/>
    <property type="project" value="InterPro"/>
</dbReference>
<dbReference type="PANTHER" id="PTHR30055:SF196">
    <property type="entry name" value="HTH-TYPE TRANSCRIPTIONAL REGULATOR RUTR"/>
    <property type="match status" value="1"/>
</dbReference>
<feature type="DNA-binding region" description="H-T-H motif" evidence="2">
    <location>
        <begin position="38"/>
        <end position="57"/>
    </location>
</feature>
<dbReference type="Proteomes" id="UP000248795">
    <property type="component" value="Unassembled WGS sequence"/>
</dbReference>
<dbReference type="Pfam" id="PF08362">
    <property type="entry name" value="TetR_C_3"/>
    <property type="match status" value="1"/>
</dbReference>
<dbReference type="InterPro" id="IPR009057">
    <property type="entry name" value="Homeodomain-like_sf"/>
</dbReference>
<dbReference type="InterPro" id="IPR013573">
    <property type="entry name" value="Tscrpt_reg_YcdC_C"/>
</dbReference>
<keyword evidence="5" id="KW-1185">Reference proteome</keyword>
<evidence type="ECO:0000313" key="5">
    <source>
        <dbReference type="Proteomes" id="UP000248795"/>
    </source>
</evidence>
<proteinExistence type="predicted"/>
<dbReference type="InterPro" id="IPR036271">
    <property type="entry name" value="Tet_transcr_reg_TetR-rel_C_sf"/>
</dbReference>
<keyword evidence="1 2" id="KW-0238">DNA-binding</keyword>
<dbReference type="Gene3D" id="1.10.10.60">
    <property type="entry name" value="Homeodomain-like"/>
    <property type="match status" value="1"/>
</dbReference>
<dbReference type="InterPro" id="IPR001647">
    <property type="entry name" value="HTH_TetR"/>
</dbReference>
<evidence type="ECO:0000256" key="1">
    <source>
        <dbReference type="ARBA" id="ARBA00023125"/>
    </source>
</evidence>
<accession>A0A2W2BHT9</accession>
<dbReference type="GO" id="GO:0000976">
    <property type="term" value="F:transcription cis-regulatory region binding"/>
    <property type="evidence" value="ECO:0007669"/>
    <property type="project" value="TreeGrafter"/>
</dbReference>
<dbReference type="PANTHER" id="PTHR30055">
    <property type="entry name" value="HTH-TYPE TRANSCRIPTIONAL REGULATOR RUTR"/>
    <property type="match status" value="1"/>
</dbReference>
<dbReference type="InterPro" id="IPR050109">
    <property type="entry name" value="HTH-type_TetR-like_transc_reg"/>
</dbReference>
<dbReference type="EMBL" id="QKVK01000008">
    <property type="protein sequence ID" value="PZF75729.1"/>
    <property type="molecule type" value="Genomic_DNA"/>
</dbReference>
<dbReference type="RefSeq" id="WP_111199536.1">
    <property type="nucleotide sequence ID" value="NZ_QKVK01000008.1"/>
</dbReference>
<evidence type="ECO:0000313" key="4">
    <source>
        <dbReference type="EMBL" id="PZF75729.1"/>
    </source>
</evidence>
<dbReference type="AlphaFoldDB" id="A0A2W2BHT9"/>
<dbReference type="SUPFAM" id="SSF48498">
    <property type="entry name" value="Tetracyclin repressor-like, C-terminal domain"/>
    <property type="match status" value="1"/>
</dbReference>
<feature type="domain" description="HTH tetR-type" evidence="3">
    <location>
        <begin position="15"/>
        <end position="75"/>
    </location>
</feature>
<dbReference type="SUPFAM" id="SSF46689">
    <property type="entry name" value="Homeodomain-like"/>
    <property type="match status" value="1"/>
</dbReference>
<name>A0A2W2BHT9_9HYPH</name>
<evidence type="ECO:0000259" key="3">
    <source>
        <dbReference type="PROSITE" id="PS50977"/>
    </source>
</evidence>
<dbReference type="PROSITE" id="PS50977">
    <property type="entry name" value="HTH_TETR_2"/>
    <property type="match status" value="1"/>
</dbReference>
<comment type="caution">
    <text evidence="4">The sequence shown here is derived from an EMBL/GenBank/DDBJ whole genome shotgun (WGS) entry which is preliminary data.</text>
</comment>
<dbReference type="Pfam" id="PF00440">
    <property type="entry name" value="TetR_N"/>
    <property type="match status" value="1"/>
</dbReference>
<dbReference type="Gene3D" id="1.10.357.10">
    <property type="entry name" value="Tetracycline Repressor, domain 2"/>
    <property type="match status" value="1"/>
</dbReference>
<organism evidence="4 5">
    <name type="scientific">Aestuariivirga litoralis</name>
    <dbReference type="NCBI Taxonomy" id="2650924"/>
    <lineage>
        <taxon>Bacteria</taxon>
        <taxon>Pseudomonadati</taxon>
        <taxon>Pseudomonadota</taxon>
        <taxon>Alphaproteobacteria</taxon>
        <taxon>Hyphomicrobiales</taxon>
        <taxon>Aestuariivirgaceae</taxon>
        <taxon>Aestuariivirga</taxon>
    </lineage>
</organism>
<evidence type="ECO:0000256" key="2">
    <source>
        <dbReference type="PROSITE-ProRule" id="PRU00335"/>
    </source>
</evidence>
<dbReference type="PRINTS" id="PR00455">
    <property type="entry name" value="HTHTETR"/>
</dbReference>
<reference evidence="5" key="1">
    <citation type="submission" date="2018-06" db="EMBL/GenBank/DDBJ databases">
        <title>Aestuariibacter litoralis strain KCTC 52945T.</title>
        <authorList>
            <person name="Li X."/>
            <person name="Salam N."/>
            <person name="Li J.-L."/>
            <person name="Chen Y.-M."/>
            <person name="Yang Z.-W."/>
            <person name="Zhang L.-Y."/>
            <person name="Han M.-X."/>
            <person name="Xiao M."/>
            <person name="Li W.-J."/>
        </authorList>
    </citation>
    <scope>NUCLEOTIDE SEQUENCE [LARGE SCALE GENOMIC DNA]</scope>
    <source>
        <strain evidence="5">KCTC 52945</strain>
    </source>
</reference>